<feature type="binding site" evidence="6">
    <location>
        <position position="141"/>
    </location>
    <ligand>
        <name>(3R)-3-methyl-D-ornithine</name>
        <dbReference type="ChEBI" id="CHEBI:64642"/>
    </ligand>
</feature>
<evidence type="ECO:0000256" key="6">
    <source>
        <dbReference type="PIRSR" id="PIRSR004762-2"/>
    </source>
</evidence>
<keyword evidence="9" id="KW-1185">Reference proteome</keyword>
<comment type="cofactor">
    <cofactor evidence="5">
        <name>[4Fe-4S] cluster</name>
        <dbReference type="ChEBI" id="CHEBI:49883"/>
    </cofactor>
    <text evidence="5">Binds 1 [4Fe-4S] cluster. The cluster is coordinated with 3 cysteines and an exchangeable S-adenosyl-L-methionine.</text>
</comment>
<feature type="binding site" evidence="5">
    <location>
        <position position="68"/>
    </location>
    <ligand>
        <name>[4Fe-4S] cluster</name>
        <dbReference type="ChEBI" id="CHEBI:49883"/>
        <note>4Fe-4S-S-AdoMet</note>
    </ligand>
</feature>
<dbReference type="GO" id="GO:0051539">
    <property type="term" value="F:4 iron, 4 sulfur cluster binding"/>
    <property type="evidence" value="ECO:0007669"/>
    <property type="project" value="UniProtKB-KW"/>
</dbReference>
<protein>
    <submittedName>
        <fullName evidence="8">[FeFe] hydrogenase H-cluster radical SAM maturase HydE</fullName>
    </submittedName>
</protein>
<dbReference type="InterPro" id="IPR034422">
    <property type="entry name" value="HydE/PylB-like"/>
</dbReference>
<keyword evidence="1 5" id="KW-0949">S-adenosyl-L-methionine</keyword>
<dbReference type="InterPro" id="IPR006638">
    <property type="entry name" value="Elp3/MiaA/NifB-like_rSAM"/>
</dbReference>
<reference evidence="8 9" key="1">
    <citation type="submission" date="2019-08" db="EMBL/GenBank/DDBJ databases">
        <title>In-depth cultivation of the pig gut microbiome towards novel bacterial diversity and tailored functional studies.</title>
        <authorList>
            <person name="Wylensek D."/>
            <person name="Hitch T.C.A."/>
            <person name="Clavel T."/>
        </authorList>
    </citation>
    <scope>NUCLEOTIDE SEQUENCE [LARGE SCALE GENOMIC DNA]</scope>
    <source>
        <strain evidence="8 9">BBE-744-WT-12</strain>
    </source>
</reference>
<feature type="binding site" evidence="6">
    <location>
        <position position="166"/>
    </location>
    <ligand>
        <name>S-adenosyl-L-methionine</name>
        <dbReference type="ChEBI" id="CHEBI:59789"/>
    </ligand>
</feature>
<dbReference type="PROSITE" id="PS51918">
    <property type="entry name" value="RADICAL_SAM"/>
    <property type="match status" value="1"/>
</dbReference>
<dbReference type="InterPro" id="IPR058240">
    <property type="entry name" value="rSAM_sf"/>
</dbReference>
<keyword evidence="2" id="KW-0479">Metal-binding</keyword>
<dbReference type="SFLD" id="SFLDG01082">
    <property type="entry name" value="B12-binding_domain_containing"/>
    <property type="match status" value="1"/>
</dbReference>
<name>A0A844G6Z5_9BACT</name>
<dbReference type="PANTHER" id="PTHR43726:SF1">
    <property type="entry name" value="BIOTIN SYNTHASE"/>
    <property type="match status" value="1"/>
</dbReference>
<dbReference type="InterPro" id="IPR013785">
    <property type="entry name" value="Aldolase_TIM"/>
</dbReference>
<evidence type="ECO:0000256" key="2">
    <source>
        <dbReference type="ARBA" id="ARBA00022723"/>
    </source>
</evidence>
<evidence type="ECO:0000256" key="1">
    <source>
        <dbReference type="ARBA" id="ARBA00022691"/>
    </source>
</evidence>
<dbReference type="Pfam" id="PF04055">
    <property type="entry name" value="Radical_SAM"/>
    <property type="match status" value="1"/>
</dbReference>
<dbReference type="InterPro" id="IPR024021">
    <property type="entry name" value="FeFe-hyd_HydE_rSAM"/>
</dbReference>
<dbReference type="Gene3D" id="3.20.20.70">
    <property type="entry name" value="Aldolase class I"/>
    <property type="match status" value="1"/>
</dbReference>
<feature type="binding site" evidence="6">
    <location>
        <position position="186"/>
    </location>
    <ligand>
        <name>S-adenosyl-L-methionine</name>
        <dbReference type="ChEBI" id="CHEBI:59789"/>
    </ligand>
</feature>
<feature type="domain" description="Radical SAM core" evidence="7">
    <location>
        <begin position="50"/>
        <end position="274"/>
    </location>
</feature>
<keyword evidence="3 5" id="KW-0408">Iron</keyword>
<dbReference type="SUPFAM" id="SSF102114">
    <property type="entry name" value="Radical SAM enzymes"/>
    <property type="match status" value="1"/>
</dbReference>
<dbReference type="SFLD" id="SFLDG01060">
    <property type="entry name" value="BATS_domain_containing"/>
    <property type="match status" value="1"/>
</dbReference>
<evidence type="ECO:0000256" key="3">
    <source>
        <dbReference type="ARBA" id="ARBA00023004"/>
    </source>
</evidence>
<dbReference type="AlphaFoldDB" id="A0A844G6Z5"/>
<gene>
    <name evidence="8" type="primary">hydE</name>
    <name evidence="8" type="ORF">FYJ85_14960</name>
</gene>
<comment type="caution">
    <text evidence="8">The sequence shown here is derived from an EMBL/GenBank/DDBJ whole genome shotgun (WGS) entry which is preliminary data.</text>
</comment>
<organism evidence="8 9">
    <name type="scientific">Victivallis lenta</name>
    <dbReference type="NCBI Taxonomy" id="2606640"/>
    <lineage>
        <taxon>Bacteria</taxon>
        <taxon>Pseudomonadati</taxon>
        <taxon>Lentisphaerota</taxon>
        <taxon>Lentisphaeria</taxon>
        <taxon>Victivallales</taxon>
        <taxon>Victivallaceae</taxon>
        <taxon>Victivallis</taxon>
    </lineage>
</organism>
<evidence type="ECO:0000256" key="4">
    <source>
        <dbReference type="ARBA" id="ARBA00023014"/>
    </source>
</evidence>
<feature type="binding site" evidence="5">
    <location>
        <position position="64"/>
    </location>
    <ligand>
        <name>[4Fe-4S] cluster</name>
        <dbReference type="ChEBI" id="CHEBI:49883"/>
        <note>4Fe-4S-S-AdoMet</note>
    </ligand>
</feature>
<proteinExistence type="predicted"/>
<keyword evidence="5" id="KW-0004">4Fe-4S</keyword>
<dbReference type="NCBIfam" id="TIGR03956">
    <property type="entry name" value="rSAM_HydE"/>
    <property type="match status" value="1"/>
</dbReference>
<evidence type="ECO:0000313" key="8">
    <source>
        <dbReference type="EMBL" id="MST98341.1"/>
    </source>
</evidence>
<dbReference type="SMART" id="SM00729">
    <property type="entry name" value="Elp3"/>
    <property type="match status" value="1"/>
</dbReference>
<dbReference type="Proteomes" id="UP000435649">
    <property type="component" value="Unassembled WGS sequence"/>
</dbReference>
<dbReference type="EMBL" id="VUNS01000018">
    <property type="protein sequence ID" value="MST98341.1"/>
    <property type="molecule type" value="Genomic_DNA"/>
</dbReference>
<dbReference type="CDD" id="cd01335">
    <property type="entry name" value="Radical_SAM"/>
    <property type="match status" value="1"/>
</dbReference>
<keyword evidence="4 5" id="KW-0411">Iron-sulfur</keyword>
<dbReference type="SFLD" id="SFLDS00029">
    <property type="entry name" value="Radical_SAM"/>
    <property type="match status" value="1"/>
</dbReference>
<evidence type="ECO:0000259" key="7">
    <source>
        <dbReference type="PROSITE" id="PS51918"/>
    </source>
</evidence>
<dbReference type="RefSeq" id="WP_154419381.1">
    <property type="nucleotide sequence ID" value="NZ_CALXOB010000014.1"/>
</dbReference>
<dbReference type="InterPro" id="IPR007197">
    <property type="entry name" value="rSAM"/>
</dbReference>
<evidence type="ECO:0000313" key="9">
    <source>
        <dbReference type="Proteomes" id="UP000435649"/>
    </source>
</evidence>
<dbReference type="GO" id="GO:0046872">
    <property type="term" value="F:metal ion binding"/>
    <property type="evidence" value="ECO:0007669"/>
    <property type="project" value="UniProtKB-KW"/>
</dbReference>
<dbReference type="SFLD" id="SFLDG01280">
    <property type="entry name" value="HydE/PylB-like"/>
    <property type="match status" value="1"/>
</dbReference>
<dbReference type="GO" id="GO:0016740">
    <property type="term" value="F:transferase activity"/>
    <property type="evidence" value="ECO:0007669"/>
    <property type="project" value="TreeGrafter"/>
</dbReference>
<dbReference type="PIRSF" id="PIRSF004762">
    <property type="entry name" value="CHP00423"/>
    <property type="match status" value="1"/>
</dbReference>
<feature type="binding site" evidence="5">
    <location>
        <position position="71"/>
    </location>
    <ligand>
        <name>[4Fe-4S] cluster</name>
        <dbReference type="ChEBI" id="CHEBI:49883"/>
        <note>4Fe-4S-S-AdoMet</note>
    </ligand>
</feature>
<evidence type="ECO:0000256" key="5">
    <source>
        <dbReference type="PIRSR" id="PIRSR004762-1"/>
    </source>
</evidence>
<sequence>MILKDILAAAVAGETLDPARLAFLLELKEPGDLEALYRAAYQVKLRYIDSKVRLRGLIEVSNVCGKNCFYCGIRGGNRKVARFTMSLEEIVAAARHAAEFRYGSVVLQAGERSDPGWVDFIENAVREIKKLDGGRLGITLSLGEQSEETFRRWFDAGAHRYLLRIESSDPALYARLHPADHSYAARVESLHLLRKTGYQVGTGVMVGLPGQTTANLVHDLEFFKSLDVDMIGMGPYIVHHDTPLGRQFPDAGSDAGRQLELGLKMIAVTRLHLRNVNIASTTALQALAPNGRELGLLAGANVIMPNIGDLAYRKGYLLYENKPGTDENAGTAREKLERAVAAIGESIAYGEWGDSPHFAARAGRGAGE</sequence>
<dbReference type="PANTHER" id="PTHR43726">
    <property type="entry name" value="3-METHYLORNITHINE SYNTHASE"/>
    <property type="match status" value="1"/>
</dbReference>
<accession>A0A844G6Z5</accession>